<keyword evidence="2" id="KW-1015">Disulfide bond</keyword>
<keyword evidence="6" id="KW-1185">Reference proteome</keyword>
<evidence type="ECO:0000313" key="5">
    <source>
        <dbReference type="EMBL" id="GEB47494.1"/>
    </source>
</evidence>
<proteinExistence type="predicted"/>
<evidence type="ECO:0000256" key="3">
    <source>
        <dbReference type="SAM" id="MobiDB-lite"/>
    </source>
</evidence>
<dbReference type="InterPro" id="IPR013830">
    <property type="entry name" value="SGNH_hydro"/>
</dbReference>
<feature type="domain" description="SGNH hydrolase-type esterase" evidence="4">
    <location>
        <begin position="76"/>
        <end position="312"/>
    </location>
</feature>
<feature type="disulfide bond" evidence="2">
    <location>
        <begin position="167"/>
        <end position="180"/>
    </location>
</feature>
<accession>A0A4Y3QQ60</accession>
<evidence type="ECO:0000259" key="4">
    <source>
        <dbReference type="Pfam" id="PF13472"/>
    </source>
</evidence>
<dbReference type="RefSeq" id="WP_078874971.1">
    <property type="nucleotide sequence ID" value="NZ_BJMM01000001.1"/>
</dbReference>
<dbReference type="AlphaFoldDB" id="A0A4Y3QQ60"/>
<dbReference type="SUPFAM" id="SSF52266">
    <property type="entry name" value="SGNH hydrolase"/>
    <property type="match status" value="1"/>
</dbReference>
<evidence type="ECO:0000313" key="6">
    <source>
        <dbReference type="Proteomes" id="UP000319210"/>
    </source>
</evidence>
<dbReference type="OrthoDB" id="5503950at2"/>
<evidence type="ECO:0000256" key="1">
    <source>
        <dbReference type="PIRSR" id="PIRSR637460-1"/>
    </source>
</evidence>
<dbReference type="PANTHER" id="PTHR37981:SF1">
    <property type="entry name" value="SGNH HYDROLASE-TYPE ESTERASE DOMAIN-CONTAINING PROTEIN"/>
    <property type="match status" value="1"/>
</dbReference>
<evidence type="ECO:0000256" key="2">
    <source>
        <dbReference type="PIRSR" id="PIRSR637460-2"/>
    </source>
</evidence>
<dbReference type="InterPro" id="IPR037460">
    <property type="entry name" value="SEST-like"/>
</dbReference>
<organism evidence="5 6">
    <name type="scientific">Streptomyces cacaoi</name>
    <dbReference type="NCBI Taxonomy" id="1898"/>
    <lineage>
        <taxon>Bacteria</taxon>
        <taxon>Bacillati</taxon>
        <taxon>Actinomycetota</taxon>
        <taxon>Actinomycetes</taxon>
        <taxon>Kitasatosporales</taxon>
        <taxon>Streptomycetaceae</taxon>
        <taxon>Streptomyces</taxon>
    </lineage>
</organism>
<dbReference type="EMBL" id="BJMM01000001">
    <property type="protein sequence ID" value="GEB47494.1"/>
    <property type="molecule type" value="Genomic_DNA"/>
</dbReference>
<comment type="caution">
    <text evidence="5">The sequence shown here is derived from an EMBL/GenBank/DDBJ whole genome shotgun (WGS) entry which is preliminary data.</text>
</comment>
<protein>
    <submittedName>
        <fullName evidence="5">Lipase</fullName>
    </submittedName>
</protein>
<feature type="disulfide bond" evidence="2">
    <location>
        <begin position="235"/>
        <end position="284"/>
    </location>
</feature>
<dbReference type="CDD" id="cd01823">
    <property type="entry name" value="SEST_like"/>
    <property type="match status" value="1"/>
</dbReference>
<dbReference type="Proteomes" id="UP000319210">
    <property type="component" value="Unassembled WGS sequence"/>
</dbReference>
<feature type="disulfide bond" evidence="2">
    <location>
        <begin position="95"/>
        <end position="120"/>
    </location>
</feature>
<dbReference type="GO" id="GO:0004806">
    <property type="term" value="F:triacylglycerol lipase activity"/>
    <property type="evidence" value="ECO:0007669"/>
    <property type="project" value="TreeGrafter"/>
</dbReference>
<feature type="active site" description="Nucleophile" evidence="1">
    <location>
        <position position="80"/>
    </location>
</feature>
<feature type="region of interest" description="Disordered" evidence="3">
    <location>
        <begin position="1"/>
        <end position="24"/>
    </location>
</feature>
<name>A0A4Y3QQ60_STRCI</name>
<feature type="active site" evidence="1">
    <location>
        <position position="304"/>
    </location>
</feature>
<dbReference type="PANTHER" id="PTHR37981">
    <property type="entry name" value="LIPASE 2"/>
    <property type="match status" value="1"/>
</dbReference>
<sequence>MPGSRSVRTGSASLRPSPARRSRGRLRLAVRAGATGVAAGALACGSVTSAVAAAQPDGARSAPQHGAAVGYAHYVALGDSYASGAGIPEQTDQNCARSDRNYPSLVAAQLAPGSFTDVTCGGATTENMTGPQGTAPPQFDALTEDTDLVSVTIGGNDIGFGGIVARCVVLGALVPNGSPCKASYSLGGEDELAARIQEKAARIDEVLRGIHERSPDARVVVVGYPDLLPDDGTNCPETIPMAKGDTPWLRDTEKRLNGMLAERAAAGGAEYLDTYGPTVGHDMCKPQGTRWIEPLQAVDAAGVHPNALGHEAMAGALLGAVSTPARR</sequence>
<dbReference type="Gene3D" id="3.40.50.1110">
    <property type="entry name" value="SGNH hydrolase"/>
    <property type="match status" value="1"/>
</dbReference>
<dbReference type="GO" id="GO:0019433">
    <property type="term" value="P:triglyceride catabolic process"/>
    <property type="evidence" value="ECO:0007669"/>
    <property type="project" value="TreeGrafter"/>
</dbReference>
<gene>
    <name evidence="5" type="ORF">SCA03_00450</name>
</gene>
<reference evidence="5 6" key="1">
    <citation type="submission" date="2019-06" db="EMBL/GenBank/DDBJ databases">
        <title>Whole genome shotgun sequence of Streptomyces cacaoi subsp. cacaoi NBRC 12748.</title>
        <authorList>
            <person name="Hosoyama A."/>
            <person name="Uohara A."/>
            <person name="Ohji S."/>
            <person name="Ichikawa N."/>
        </authorList>
    </citation>
    <scope>NUCLEOTIDE SEQUENCE [LARGE SCALE GENOMIC DNA]</scope>
    <source>
        <strain evidence="5 6">NBRC 12748</strain>
    </source>
</reference>
<dbReference type="Pfam" id="PF13472">
    <property type="entry name" value="Lipase_GDSL_2"/>
    <property type="match status" value="1"/>
</dbReference>
<dbReference type="InterPro" id="IPR036514">
    <property type="entry name" value="SGNH_hydro_sf"/>
</dbReference>